<feature type="active site" description="Proton acceptor" evidence="4">
    <location>
        <position position="349"/>
    </location>
</feature>
<dbReference type="Proteomes" id="UP000319818">
    <property type="component" value="Unassembled WGS sequence"/>
</dbReference>
<dbReference type="GO" id="GO:0004301">
    <property type="term" value="F:epoxide hydrolase activity"/>
    <property type="evidence" value="ECO:0007669"/>
    <property type="project" value="TreeGrafter"/>
</dbReference>
<dbReference type="PANTHER" id="PTHR21661:SF35">
    <property type="entry name" value="EPOXIDE HYDROLASE"/>
    <property type="match status" value="1"/>
</dbReference>
<dbReference type="AlphaFoldDB" id="A0A543G9U9"/>
<evidence type="ECO:0000256" key="2">
    <source>
        <dbReference type="ARBA" id="ARBA00022797"/>
    </source>
</evidence>
<feature type="domain" description="Epoxide hydrolase N-terminal" evidence="5">
    <location>
        <begin position="3"/>
        <end position="107"/>
    </location>
</feature>
<dbReference type="OrthoDB" id="27092at2"/>
<reference evidence="6 7" key="1">
    <citation type="submission" date="2019-06" db="EMBL/GenBank/DDBJ databases">
        <title>Sequencing the genomes of 1000 actinobacteria strains.</title>
        <authorList>
            <person name="Klenk H.-P."/>
        </authorList>
    </citation>
    <scope>NUCLEOTIDE SEQUENCE [LARGE SCALE GENOMIC DNA]</scope>
    <source>
        <strain evidence="6 7">DSM 45511</strain>
    </source>
</reference>
<comment type="caution">
    <text evidence="6">The sequence shown here is derived from an EMBL/GenBank/DDBJ whole genome shotgun (WGS) entry which is preliminary data.</text>
</comment>
<evidence type="ECO:0000313" key="7">
    <source>
        <dbReference type="Proteomes" id="UP000319818"/>
    </source>
</evidence>
<evidence type="ECO:0000313" key="6">
    <source>
        <dbReference type="EMBL" id="TQM42863.1"/>
    </source>
</evidence>
<proteinExistence type="inferred from homology"/>
<dbReference type="RefSeq" id="WP_142095668.1">
    <property type="nucleotide sequence ID" value="NZ_VFPH01000001.1"/>
</dbReference>
<dbReference type="SUPFAM" id="SSF53474">
    <property type="entry name" value="alpha/beta-Hydrolases"/>
    <property type="match status" value="1"/>
</dbReference>
<protein>
    <submittedName>
        <fullName evidence="6">Pimeloyl-ACP methyl ester carboxylesterase</fullName>
    </submittedName>
</protein>
<feature type="active site" description="Proton donor" evidence="4">
    <location>
        <position position="295"/>
    </location>
</feature>
<dbReference type="Gene3D" id="3.40.50.1820">
    <property type="entry name" value="alpha/beta hydrolase"/>
    <property type="match status" value="1"/>
</dbReference>
<evidence type="ECO:0000256" key="3">
    <source>
        <dbReference type="ARBA" id="ARBA00022801"/>
    </source>
</evidence>
<sequence>MEITPFRIDIPQADLDDLADRLARTRYTEELTTGGDYGVRVDPVRELVRRWRDEFDWRAVEKRINEIPQFTTTIDGQNIHFLHVRSPEPDAFPLILTHGWPGSFVEFLDVIGPLTDPRAHGGDPAQAFHLVIPSLPGFAFSGPTTEPGWNRYRTARAWKELMARLGYERYGAHGNDAGAFVAPELGRVAPERVVGVHVDQIYSFPSGDPAEFAGMPESEMAELARLQEFSADKLAYNELQSTRPQNLAHALADSPAGQLAWSYQLFGDAVDPDFVLTNVAIYWFTRTTASSMRFYWEDRHTPDEEKPTGPTTVPLGLAAFAYDFSGIRRFAERDHANIVSWSEFDRGGHYPAREVPDLLVGDLRQFFAGLRG</sequence>
<keyword evidence="2" id="KW-0058">Aromatic hydrocarbons catabolism</keyword>
<dbReference type="InterPro" id="IPR000639">
    <property type="entry name" value="Epox_hydrolase-like"/>
</dbReference>
<accession>A0A543G9U9</accession>
<dbReference type="PIRSF" id="PIRSF001112">
    <property type="entry name" value="Epoxide_hydrolase"/>
    <property type="match status" value="1"/>
</dbReference>
<dbReference type="EMBL" id="VFPH01000001">
    <property type="protein sequence ID" value="TQM42863.1"/>
    <property type="molecule type" value="Genomic_DNA"/>
</dbReference>
<dbReference type="InterPro" id="IPR010497">
    <property type="entry name" value="Epoxide_hydro_N"/>
</dbReference>
<dbReference type="PANTHER" id="PTHR21661">
    <property type="entry name" value="EPOXIDE HYDROLASE 1-RELATED"/>
    <property type="match status" value="1"/>
</dbReference>
<evidence type="ECO:0000259" key="5">
    <source>
        <dbReference type="Pfam" id="PF06441"/>
    </source>
</evidence>
<name>A0A543G9U9_9PSEU</name>
<dbReference type="PRINTS" id="PR00412">
    <property type="entry name" value="EPOXHYDRLASE"/>
</dbReference>
<dbReference type="Pfam" id="PF06441">
    <property type="entry name" value="EHN"/>
    <property type="match status" value="1"/>
</dbReference>
<gene>
    <name evidence="6" type="ORF">FB388_0199</name>
</gene>
<organism evidence="6 7">
    <name type="scientific">Pseudonocardia cypriaca</name>
    <dbReference type="NCBI Taxonomy" id="882449"/>
    <lineage>
        <taxon>Bacteria</taxon>
        <taxon>Bacillati</taxon>
        <taxon>Actinomycetota</taxon>
        <taxon>Actinomycetes</taxon>
        <taxon>Pseudonocardiales</taxon>
        <taxon>Pseudonocardiaceae</taxon>
        <taxon>Pseudonocardia</taxon>
    </lineage>
</organism>
<dbReference type="InterPro" id="IPR029058">
    <property type="entry name" value="AB_hydrolase_fold"/>
</dbReference>
<comment type="similarity">
    <text evidence="1">Belongs to the peptidase S33 family.</text>
</comment>
<feature type="active site" description="Nucleophile" evidence="4">
    <location>
        <position position="176"/>
    </location>
</feature>
<keyword evidence="3" id="KW-0378">Hydrolase</keyword>
<evidence type="ECO:0000256" key="4">
    <source>
        <dbReference type="PIRSR" id="PIRSR001112-1"/>
    </source>
</evidence>
<keyword evidence="7" id="KW-1185">Reference proteome</keyword>
<dbReference type="InterPro" id="IPR016292">
    <property type="entry name" value="Epoxide_hydrolase"/>
</dbReference>
<dbReference type="GO" id="GO:0097176">
    <property type="term" value="P:epoxide metabolic process"/>
    <property type="evidence" value="ECO:0007669"/>
    <property type="project" value="TreeGrafter"/>
</dbReference>
<evidence type="ECO:0000256" key="1">
    <source>
        <dbReference type="ARBA" id="ARBA00010088"/>
    </source>
</evidence>